<evidence type="ECO:0000313" key="2">
    <source>
        <dbReference type="EMBL" id="AYF26583.1"/>
    </source>
</evidence>
<keyword evidence="1" id="KW-1133">Transmembrane helix</keyword>
<dbReference type="KEGG" id="mtua:CSH63_03665"/>
<dbReference type="EMBL" id="CP024087">
    <property type="protein sequence ID" value="AYF26583.1"/>
    <property type="molecule type" value="Genomic_DNA"/>
</dbReference>
<evidence type="ECO:0000313" key="3">
    <source>
        <dbReference type="Proteomes" id="UP000267804"/>
    </source>
</evidence>
<sequence length="161" mass="15539">MGSTVARHLAGAAAAWLVVVAEAVVGYLGLLAYALVTGADPGGPLAGPLLVLIAALLGVAALPLLFAPAVALGEAAGRRRTGPALAFAGLVAVVLAAGYAAAAAVATDVPGARVPLVAGIAALLVLPPTAAYVLTAGGVGWTARMIRHRAATARAVRAEAG</sequence>
<feature type="transmembrane region" description="Helical" evidence="1">
    <location>
        <begin position="84"/>
        <end position="104"/>
    </location>
</feature>
<dbReference type="RefSeq" id="WP_120569029.1">
    <property type="nucleotide sequence ID" value="NZ_CP024087.1"/>
</dbReference>
<organism evidence="2 3">
    <name type="scientific">Micromonospora tulbaghiae</name>
    <dbReference type="NCBI Taxonomy" id="479978"/>
    <lineage>
        <taxon>Bacteria</taxon>
        <taxon>Bacillati</taxon>
        <taxon>Actinomycetota</taxon>
        <taxon>Actinomycetes</taxon>
        <taxon>Micromonosporales</taxon>
        <taxon>Micromonosporaceae</taxon>
        <taxon>Micromonospora</taxon>
    </lineage>
</organism>
<proteinExistence type="predicted"/>
<evidence type="ECO:0000256" key="1">
    <source>
        <dbReference type="SAM" id="Phobius"/>
    </source>
</evidence>
<accession>A0A386WET4</accession>
<feature type="transmembrane region" description="Helical" evidence="1">
    <location>
        <begin position="116"/>
        <end position="139"/>
    </location>
</feature>
<keyword evidence="1" id="KW-0812">Transmembrane</keyword>
<keyword evidence="1" id="KW-0472">Membrane</keyword>
<gene>
    <name evidence="2" type="ORF">CSH63_03665</name>
</gene>
<protein>
    <submittedName>
        <fullName evidence="2">Uncharacterized protein</fullName>
    </submittedName>
</protein>
<name>A0A386WET4_9ACTN</name>
<dbReference type="AlphaFoldDB" id="A0A386WET4"/>
<dbReference type="Proteomes" id="UP000267804">
    <property type="component" value="Chromosome"/>
</dbReference>
<reference evidence="2 3" key="1">
    <citation type="submission" date="2017-10" db="EMBL/GenBank/DDBJ databases">
        <title>Integration of genomic and chemical information greatly accelerates assignment of the full stereostructure of myelolactone, a potent inhibitor of myeloma from a marine-derived Micromonospora.</title>
        <authorList>
            <person name="Kim M.C."/>
            <person name="Machado H."/>
            <person name="Jensen P.R."/>
            <person name="Fenical W."/>
        </authorList>
    </citation>
    <scope>NUCLEOTIDE SEQUENCE [LARGE SCALE GENOMIC DNA]</scope>
    <source>
        <strain evidence="2 3">CNY-010</strain>
    </source>
</reference>
<feature type="transmembrane region" description="Helical" evidence="1">
    <location>
        <begin position="48"/>
        <end position="72"/>
    </location>
</feature>
<feature type="transmembrane region" description="Helical" evidence="1">
    <location>
        <begin position="12"/>
        <end position="36"/>
    </location>
</feature>